<dbReference type="Proteomes" id="UP001499910">
    <property type="component" value="Unassembled WGS sequence"/>
</dbReference>
<gene>
    <name evidence="6" type="ORF">GCM10023209_04860</name>
</gene>
<dbReference type="RefSeq" id="WP_259546862.1">
    <property type="nucleotide sequence ID" value="NZ_BAABHW010000001.1"/>
</dbReference>
<dbReference type="InterPro" id="IPR037402">
    <property type="entry name" value="YidZ_PBP2"/>
</dbReference>
<keyword evidence="4" id="KW-0804">Transcription</keyword>
<evidence type="ECO:0000256" key="3">
    <source>
        <dbReference type="ARBA" id="ARBA00023125"/>
    </source>
</evidence>
<dbReference type="PROSITE" id="PS50931">
    <property type="entry name" value="HTH_LYSR"/>
    <property type="match status" value="1"/>
</dbReference>
<dbReference type="PANTHER" id="PTHR30118">
    <property type="entry name" value="HTH-TYPE TRANSCRIPTIONAL REGULATOR LEUO-RELATED"/>
    <property type="match status" value="1"/>
</dbReference>
<evidence type="ECO:0000256" key="4">
    <source>
        <dbReference type="ARBA" id="ARBA00023163"/>
    </source>
</evidence>
<comment type="caution">
    <text evidence="6">The sequence shown here is derived from an EMBL/GenBank/DDBJ whole genome shotgun (WGS) entry which is preliminary data.</text>
</comment>
<evidence type="ECO:0000256" key="1">
    <source>
        <dbReference type="ARBA" id="ARBA00009437"/>
    </source>
</evidence>
<proteinExistence type="inferred from homology"/>
<evidence type="ECO:0000313" key="7">
    <source>
        <dbReference type="Proteomes" id="UP001499910"/>
    </source>
</evidence>
<evidence type="ECO:0000256" key="2">
    <source>
        <dbReference type="ARBA" id="ARBA00023015"/>
    </source>
</evidence>
<dbReference type="CDD" id="cd08417">
    <property type="entry name" value="PBP2_Nitroaromatics_like"/>
    <property type="match status" value="1"/>
</dbReference>
<organism evidence="6 7">
    <name type="scientific">[Roseibacterium] beibuensis</name>
    <dbReference type="NCBI Taxonomy" id="1193142"/>
    <lineage>
        <taxon>Bacteria</taxon>
        <taxon>Pseudomonadati</taxon>
        <taxon>Pseudomonadota</taxon>
        <taxon>Alphaproteobacteria</taxon>
        <taxon>Rhodobacterales</taxon>
        <taxon>Roseobacteraceae</taxon>
        <taxon>Roseicyclus</taxon>
    </lineage>
</organism>
<dbReference type="InterPro" id="IPR050389">
    <property type="entry name" value="LysR-type_TF"/>
</dbReference>
<keyword evidence="2" id="KW-0805">Transcription regulation</keyword>
<dbReference type="SUPFAM" id="SSF46785">
    <property type="entry name" value="Winged helix' DNA-binding domain"/>
    <property type="match status" value="1"/>
</dbReference>
<protein>
    <submittedName>
        <fullName evidence="6">LysR family transcriptional regulator</fullName>
    </submittedName>
</protein>
<reference evidence="7" key="1">
    <citation type="journal article" date="2019" name="Int. J. Syst. Evol. Microbiol.">
        <title>The Global Catalogue of Microorganisms (GCM) 10K type strain sequencing project: providing services to taxonomists for standard genome sequencing and annotation.</title>
        <authorList>
            <consortium name="The Broad Institute Genomics Platform"/>
            <consortium name="The Broad Institute Genome Sequencing Center for Infectious Disease"/>
            <person name="Wu L."/>
            <person name="Ma J."/>
        </authorList>
    </citation>
    <scope>NUCLEOTIDE SEQUENCE [LARGE SCALE GENOMIC DNA]</scope>
    <source>
        <strain evidence="7">JCM 18015</strain>
    </source>
</reference>
<sequence>MKLNFDLNLLIVLHVLLEERSVTRTGERLGRTQSAISNALKRLRDHFDDPLLVRTPDGLSPTPRAAELAPLVARILRDAGTAIAPRGGFDPATASAQFAIGAPDRFNLPVFLPLLEHLGRVAPGIVINLRTTDRDYAIRLIDEGEIDMAVGWFDATPPHLQRRLAFEDRFVCLCRRDHPLVAGGLHPTLDEILSYAHLVVSSTGDRRAAFDAVLDRHGVHRNIAATLMSFTIVPELLLASDLIGVFTHRTAEYFVERYPLVTAPVPLEVAPIANHLIWHSRFDADEAHGWLRGRIERACADRLDEGARAIRLRA</sequence>
<evidence type="ECO:0000313" key="6">
    <source>
        <dbReference type="EMBL" id="GAA5066355.1"/>
    </source>
</evidence>
<keyword evidence="3" id="KW-0238">DNA-binding</keyword>
<dbReference type="InterPro" id="IPR005119">
    <property type="entry name" value="LysR_subst-bd"/>
</dbReference>
<name>A0ABP9KXN4_9RHOB</name>
<dbReference type="Pfam" id="PF03466">
    <property type="entry name" value="LysR_substrate"/>
    <property type="match status" value="1"/>
</dbReference>
<accession>A0ABP9KXN4</accession>
<feature type="domain" description="HTH lysR-type" evidence="5">
    <location>
        <begin position="5"/>
        <end position="62"/>
    </location>
</feature>
<dbReference type="SUPFAM" id="SSF53850">
    <property type="entry name" value="Periplasmic binding protein-like II"/>
    <property type="match status" value="1"/>
</dbReference>
<dbReference type="Pfam" id="PF00126">
    <property type="entry name" value="HTH_1"/>
    <property type="match status" value="1"/>
</dbReference>
<dbReference type="Gene3D" id="1.10.10.10">
    <property type="entry name" value="Winged helix-like DNA-binding domain superfamily/Winged helix DNA-binding domain"/>
    <property type="match status" value="1"/>
</dbReference>
<comment type="similarity">
    <text evidence="1">Belongs to the LysR transcriptional regulatory family.</text>
</comment>
<evidence type="ECO:0000259" key="5">
    <source>
        <dbReference type="PROSITE" id="PS50931"/>
    </source>
</evidence>
<dbReference type="InterPro" id="IPR000847">
    <property type="entry name" value="LysR_HTH_N"/>
</dbReference>
<dbReference type="EMBL" id="BAABHW010000001">
    <property type="protein sequence ID" value="GAA5066355.1"/>
    <property type="molecule type" value="Genomic_DNA"/>
</dbReference>
<dbReference type="Gene3D" id="3.40.190.10">
    <property type="entry name" value="Periplasmic binding protein-like II"/>
    <property type="match status" value="2"/>
</dbReference>
<dbReference type="InterPro" id="IPR036388">
    <property type="entry name" value="WH-like_DNA-bd_sf"/>
</dbReference>
<dbReference type="InterPro" id="IPR036390">
    <property type="entry name" value="WH_DNA-bd_sf"/>
</dbReference>
<keyword evidence="7" id="KW-1185">Reference proteome</keyword>
<dbReference type="PANTHER" id="PTHR30118:SF15">
    <property type="entry name" value="TRANSCRIPTIONAL REGULATORY PROTEIN"/>
    <property type="match status" value="1"/>
</dbReference>